<evidence type="ECO:0000256" key="1">
    <source>
        <dbReference type="SAM" id="MobiDB-lite"/>
    </source>
</evidence>
<evidence type="ECO:0000313" key="2">
    <source>
        <dbReference type="EMBL" id="GEM12447.1"/>
    </source>
</evidence>
<gene>
    <name evidence="2" type="ORF">Rt10032_c21g6464</name>
</gene>
<accession>A0A511KQ01</accession>
<organism evidence="2 3">
    <name type="scientific">Rhodotorula toruloides</name>
    <name type="common">Yeast</name>
    <name type="synonym">Rhodosporidium toruloides</name>
    <dbReference type="NCBI Taxonomy" id="5286"/>
    <lineage>
        <taxon>Eukaryota</taxon>
        <taxon>Fungi</taxon>
        <taxon>Dikarya</taxon>
        <taxon>Basidiomycota</taxon>
        <taxon>Pucciniomycotina</taxon>
        <taxon>Microbotryomycetes</taxon>
        <taxon>Sporidiobolales</taxon>
        <taxon>Sporidiobolaceae</taxon>
        <taxon>Rhodotorula</taxon>
    </lineage>
</organism>
<dbReference type="EMBL" id="BJWK01000021">
    <property type="protein sequence ID" value="GEM12447.1"/>
    <property type="molecule type" value="Genomic_DNA"/>
</dbReference>
<sequence length="259" mass="28795">MERRRISADPDNPQNKLPRVHGKKIDPYQLAVSMFDPASQICGKTKVERPDDFLFKRICKDCRLGDFIGVGAIVLDDKHEGLHAAANKVIPKMLELDLQAMGHISRAAKLADTGLISRQQKAMGIEQRVMSQFSPRESKIVEELEEKKPERKTLTHWIEGIQFATNINKTKQDLQFINESVNAIRDDMDGYSIDLRLHALSFKLILLRPPTQRTERSCSSTPTSCPTLPSTTPSSAVLLSGSTAVATTARTSVLSSDVL</sequence>
<dbReference type="AlphaFoldDB" id="A0A511KQ01"/>
<comment type="caution">
    <text evidence="2">The sequence shown here is derived from an EMBL/GenBank/DDBJ whole genome shotgun (WGS) entry which is preliminary data.</text>
</comment>
<evidence type="ECO:0000313" key="3">
    <source>
        <dbReference type="Proteomes" id="UP000321518"/>
    </source>
</evidence>
<reference evidence="2 3" key="1">
    <citation type="submission" date="2019-07" db="EMBL/GenBank/DDBJ databases">
        <title>Rhodotorula toruloides NBRC10032 genome sequencing.</title>
        <authorList>
            <person name="Shida Y."/>
            <person name="Takaku H."/>
            <person name="Ogasawara W."/>
            <person name="Mori K."/>
        </authorList>
    </citation>
    <scope>NUCLEOTIDE SEQUENCE [LARGE SCALE GENOMIC DNA]</scope>
    <source>
        <strain evidence="2 3">NBRC10032</strain>
    </source>
</reference>
<name>A0A511KQ01_RHOTO</name>
<dbReference type="Proteomes" id="UP000321518">
    <property type="component" value="Unassembled WGS sequence"/>
</dbReference>
<feature type="region of interest" description="Disordered" evidence="1">
    <location>
        <begin position="1"/>
        <end position="20"/>
    </location>
</feature>
<dbReference type="OrthoDB" id="2322499at2759"/>
<proteinExistence type="predicted"/>
<protein>
    <submittedName>
        <fullName evidence="2">F-box domain, cyclin-like domain containing protein</fullName>
    </submittedName>
</protein>